<dbReference type="EMBL" id="JAWWNJ010000008">
    <property type="protein sequence ID" value="KAK7050178.1"/>
    <property type="molecule type" value="Genomic_DNA"/>
</dbReference>
<feature type="region of interest" description="Disordered" evidence="1">
    <location>
        <begin position="246"/>
        <end position="358"/>
    </location>
</feature>
<feature type="compositionally biased region" description="Low complexity" evidence="1">
    <location>
        <begin position="86"/>
        <end position="98"/>
    </location>
</feature>
<feature type="region of interest" description="Disordered" evidence="1">
    <location>
        <begin position="1"/>
        <end position="23"/>
    </location>
</feature>
<reference evidence="3 4" key="1">
    <citation type="journal article" date="2024" name="J Genomics">
        <title>Draft genome sequencing and assembly of Favolaschia claudopus CIRM-BRFM 2984 isolated from oak limbs.</title>
        <authorList>
            <person name="Navarro D."/>
            <person name="Drula E."/>
            <person name="Chaduli D."/>
            <person name="Cazenave R."/>
            <person name="Ahrendt S."/>
            <person name="Wang J."/>
            <person name="Lipzen A."/>
            <person name="Daum C."/>
            <person name="Barry K."/>
            <person name="Grigoriev I.V."/>
            <person name="Favel A."/>
            <person name="Rosso M.N."/>
            <person name="Martin F."/>
        </authorList>
    </citation>
    <scope>NUCLEOTIDE SEQUENCE [LARGE SCALE GENOMIC DNA]</scope>
    <source>
        <strain evidence="3 4">CIRM-BRFM 2984</strain>
    </source>
</reference>
<keyword evidence="2" id="KW-0812">Transmembrane</keyword>
<dbReference type="PANTHER" id="PTHR16861">
    <property type="entry name" value="GLYCOPROTEIN 38"/>
    <property type="match status" value="1"/>
</dbReference>
<protein>
    <submittedName>
        <fullName evidence="3">Uncharacterized protein</fullName>
    </submittedName>
</protein>
<feature type="compositionally biased region" description="Basic residues" evidence="1">
    <location>
        <begin position="576"/>
        <end position="589"/>
    </location>
</feature>
<keyword evidence="4" id="KW-1185">Reference proteome</keyword>
<dbReference type="PANTHER" id="PTHR16861:SF4">
    <property type="entry name" value="SH3 DOMAIN PROTEIN (AFU_ORTHOLOGUE AFUA_1G13610)"/>
    <property type="match status" value="1"/>
</dbReference>
<accession>A0AAW0DGA0</accession>
<evidence type="ECO:0000256" key="1">
    <source>
        <dbReference type="SAM" id="MobiDB-lite"/>
    </source>
</evidence>
<feature type="compositionally biased region" description="Basic and acidic residues" evidence="1">
    <location>
        <begin position="246"/>
        <end position="263"/>
    </location>
</feature>
<proteinExistence type="predicted"/>
<comment type="caution">
    <text evidence="3">The sequence shown here is derived from an EMBL/GenBank/DDBJ whole genome shotgun (WGS) entry which is preliminary data.</text>
</comment>
<feature type="region of interest" description="Disordered" evidence="1">
    <location>
        <begin position="58"/>
        <end position="112"/>
    </location>
</feature>
<keyword evidence="2" id="KW-1133">Transmembrane helix</keyword>
<organism evidence="3 4">
    <name type="scientific">Favolaschia claudopus</name>
    <dbReference type="NCBI Taxonomy" id="2862362"/>
    <lineage>
        <taxon>Eukaryota</taxon>
        <taxon>Fungi</taxon>
        <taxon>Dikarya</taxon>
        <taxon>Basidiomycota</taxon>
        <taxon>Agaricomycotina</taxon>
        <taxon>Agaricomycetes</taxon>
        <taxon>Agaricomycetidae</taxon>
        <taxon>Agaricales</taxon>
        <taxon>Marasmiineae</taxon>
        <taxon>Mycenaceae</taxon>
        <taxon>Favolaschia</taxon>
    </lineage>
</organism>
<dbReference type="Proteomes" id="UP001362999">
    <property type="component" value="Unassembled WGS sequence"/>
</dbReference>
<evidence type="ECO:0000313" key="3">
    <source>
        <dbReference type="EMBL" id="KAK7050178.1"/>
    </source>
</evidence>
<feature type="transmembrane region" description="Helical" evidence="2">
    <location>
        <begin position="122"/>
        <end position="144"/>
    </location>
</feature>
<feature type="compositionally biased region" description="Low complexity" evidence="1">
    <location>
        <begin position="264"/>
        <end position="277"/>
    </location>
</feature>
<feature type="compositionally biased region" description="Polar residues" evidence="1">
    <location>
        <begin position="174"/>
        <end position="194"/>
    </location>
</feature>
<name>A0AAW0DGA0_9AGAR</name>
<feature type="region of interest" description="Disordered" evidence="1">
    <location>
        <begin position="563"/>
        <end position="589"/>
    </location>
</feature>
<feature type="compositionally biased region" description="Basic and acidic residues" evidence="1">
    <location>
        <begin position="196"/>
        <end position="209"/>
    </location>
</feature>
<feature type="region of interest" description="Disordered" evidence="1">
    <location>
        <begin position="174"/>
        <end position="218"/>
    </location>
</feature>
<feature type="compositionally biased region" description="Basic and acidic residues" evidence="1">
    <location>
        <begin position="322"/>
        <end position="332"/>
    </location>
</feature>
<evidence type="ECO:0000313" key="4">
    <source>
        <dbReference type="Proteomes" id="UP001362999"/>
    </source>
</evidence>
<keyword evidence="2" id="KW-0472">Membrane</keyword>
<feature type="compositionally biased region" description="Basic and acidic residues" evidence="1">
    <location>
        <begin position="1"/>
        <end position="14"/>
    </location>
</feature>
<evidence type="ECO:0000256" key="2">
    <source>
        <dbReference type="SAM" id="Phobius"/>
    </source>
</evidence>
<dbReference type="AlphaFoldDB" id="A0AAW0DGA0"/>
<sequence>MNTGREIFRRDSASRVEASPTNAPRITELALREDALSFPAFPTFPTFPAFPSFPTFPPISQNHHRSSRSADPSLPPVNSLSRLERSSASSSAPTLSAPGTPPDLSPSRSSQANTKALQPGTIAGIVIGAAILILLVLGSLLFCIHRRRQRLNIVHSSNTDREQALGTAHNNTLSPFTAFRNQTPDNTPSISGNTEKIAEPGDQDHDRRPCSPPDPNELQAAREENGILLARINEMETNSDLVLGHECLRPDSDHRPKVAERENLSSSHSESLEAAGHQESQGFETGWGSRVRSLRSTERQMKRAGYGNHDVLLPKSLGLSDSARERELRLDDETPPTEQTGASAAGATRNDTASTAWRARPRISITTPSTLNDTRSCVQYRANSLRSRTHPADAGYGGETWVYRRCSLRIGDEDEQRVLGSEEKGGDTRTRRLINDQCTMGDASKVRYSIAASEARDRVGDFGGEVSSWMRHGTLCRRRGMGRLAASSAAEIDYSFQVPQTVHAAIVVREEMRDVIESGSRAMWSRNAELGTVTTSRRHTSSPDDTTQCRVLEIARENDRGRVRAEVKEETSGNGSHRKRTYSAHRRLPPSHCGALPHPPLVYGSLSAPESVSTRRQVQQAYTQGRCKEYCPRLVHGAKREKGEQLGETEAMRWHNSPQTVVKDKGEGRKAEGGCTEWAEARNAERLKGGWHPSRTEGETASHIRLDLHFGARDIA</sequence>
<gene>
    <name evidence="3" type="ORF">R3P38DRAFT_3344581</name>
</gene>